<dbReference type="InterPro" id="IPR003710">
    <property type="entry name" value="ApbA"/>
</dbReference>
<dbReference type="InterPro" id="IPR036291">
    <property type="entry name" value="NAD(P)-bd_dom_sf"/>
</dbReference>
<comment type="similarity">
    <text evidence="1">Belongs to the ketopantoate reductase family.</text>
</comment>
<dbReference type="SUPFAM" id="SSF48179">
    <property type="entry name" value="6-phosphogluconate dehydrogenase C-terminal domain-like"/>
    <property type="match status" value="1"/>
</dbReference>
<keyword evidence="3" id="KW-0521">NADP</keyword>
<keyword evidence="9" id="KW-1185">Reference proteome</keyword>
<dbReference type="GO" id="GO:0015940">
    <property type="term" value="P:pantothenate biosynthetic process"/>
    <property type="evidence" value="ECO:0007669"/>
    <property type="project" value="InterPro"/>
</dbReference>
<dbReference type="OrthoDB" id="73846at2759"/>
<dbReference type="InterPro" id="IPR008927">
    <property type="entry name" value="6-PGluconate_DH-like_C_sf"/>
</dbReference>
<accession>A0A316VBL2</accession>
<evidence type="ECO:0000313" key="9">
    <source>
        <dbReference type="Proteomes" id="UP000245771"/>
    </source>
</evidence>
<dbReference type="EC" id="1.1.1.169" evidence="2"/>
<dbReference type="Pfam" id="PF02558">
    <property type="entry name" value="ApbA"/>
    <property type="match status" value="1"/>
</dbReference>
<dbReference type="AlphaFoldDB" id="A0A316VBL2"/>
<dbReference type="GeneID" id="37020882"/>
<dbReference type="InterPro" id="IPR050838">
    <property type="entry name" value="Ketopantoate_reductase"/>
</dbReference>
<dbReference type="InterPro" id="IPR013328">
    <property type="entry name" value="6PGD_dom2"/>
</dbReference>
<evidence type="ECO:0000256" key="3">
    <source>
        <dbReference type="ARBA" id="ARBA00022857"/>
    </source>
</evidence>
<keyword evidence="4" id="KW-0560">Oxidoreductase</keyword>
<organism evidence="8 9">
    <name type="scientific">Meira miltonrushii</name>
    <dbReference type="NCBI Taxonomy" id="1280837"/>
    <lineage>
        <taxon>Eukaryota</taxon>
        <taxon>Fungi</taxon>
        <taxon>Dikarya</taxon>
        <taxon>Basidiomycota</taxon>
        <taxon>Ustilaginomycotina</taxon>
        <taxon>Exobasidiomycetes</taxon>
        <taxon>Exobasidiales</taxon>
        <taxon>Brachybasidiaceae</taxon>
        <taxon>Meira</taxon>
    </lineage>
</organism>
<dbReference type="RefSeq" id="XP_025353945.1">
    <property type="nucleotide sequence ID" value="XM_025499101.1"/>
</dbReference>
<dbReference type="Gene3D" id="1.10.1040.10">
    <property type="entry name" value="N-(1-d-carboxylethyl)-l-norvaline Dehydrogenase, domain 2"/>
    <property type="match status" value="1"/>
</dbReference>
<proteinExistence type="inferred from homology"/>
<reference evidence="8 9" key="1">
    <citation type="journal article" date="2018" name="Mol. Biol. Evol.">
        <title>Broad Genomic Sampling Reveals a Smut Pathogenic Ancestry of the Fungal Clade Ustilaginomycotina.</title>
        <authorList>
            <person name="Kijpornyongpan T."/>
            <person name="Mondo S.J."/>
            <person name="Barry K."/>
            <person name="Sandor L."/>
            <person name="Lee J."/>
            <person name="Lipzen A."/>
            <person name="Pangilinan J."/>
            <person name="LaButti K."/>
            <person name="Hainaut M."/>
            <person name="Henrissat B."/>
            <person name="Grigoriev I.V."/>
            <person name="Spatafora J.W."/>
            <person name="Aime M.C."/>
        </authorList>
    </citation>
    <scope>NUCLEOTIDE SEQUENCE [LARGE SCALE GENOMIC DNA]</scope>
    <source>
        <strain evidence="8 9">MCA 3882</strain>
    </source>
</reference>
<dbReference type="GO" id="GO:0008677">
    <property type="term" value="F:2-dehydropantoate 2-reductase activity"/>
    <property type="evidence" value="ECO:0007669"/>
    <property type="project" value="UniProtKB-EC"/>
</dbReference>
<dbReference type="InterPro" id="IPR013332">
    <property type="entry name" value="KPR_N"/>
</dbReference>
<protein>
    <recommendedName>
        <fullName evidence="2">2-dehydropantoate 2-reductase</fullName>
        <ecNumber evidence="2">1.1.1.169</ecNumber>
    </recommendedName>
    <alternativeName>
        <fullName evidence="5">Ketopantoate reductase</fullName>
    </alternativeName>
</protein>
<evidence type="ECO:0000256" key="5">
    <source>
        <dbReference type="ARBA" id="ARBA00032024"/>
    </source>
</evidence>
<dbReference type="EMBL" id="KZ819604">
    <property type="protein sequence ID" value="PWN33643.1"/>
    <property type="molecule type" value="Genomic_DNA"/>
</dbReference>
<dbReference type="InParanoid" id="A0A316VBL2"/>
<sequence length="409" mass="45840">MLRRLPKTISQARAACFPNLSRRYFHDTVSRTGMNVHVLGAGSSGCLLAYHLQRARESLPNYSYEKLNLQLRTPPSDGQRTATVRVYNDDETLHGECELPYETPQKHSEDPIDVLFVCTKADQTINALKPLLPRLTSLHRCGPPTIVLTQNGMGLDDALVEEFGWEGNGENVPFLVSGINRHGSYLLKRFETVHAGQASIPFALSPITEARIGQDTGIKLAGLANRQDGTIHAPFQTLQWTFDLLCTPYLRDKLGSSVERLASDLLILQQQKLVVNCTGNALTAIHDIRNDGLINDPELRKWGDKVVEECAYIIGARFKSKIESENKSEIDVPKELSLDSLKKQAWHTIEINGKNWSSMVQDMRSKRGATEIDFINGTIVRWAYELGLQAPINEELVRLVKQKTEAQKQ</sequence>
<evidence type="ECO:0000313" key="8">
    <source>
        <dbReference type="EMBL" id="PWN33643.1"/>
    </source>
</evidence>
<dbReference type="STRING" id="1280837.A0A316VBL2"/>
<dbReference type="Gene3D" id="3.40.50.720">
    <property type="entry name" value="NAD(P)-binding Rossmann-like Domain"/>
    <property type="match status" value="1"/>
</dbReference>
<evidence type="ECO:0000259" key="6">
    <source>
        <dbReference type="Pfam" id="PF02558"/>
    </source>
</evidence>
<dbReference type="SUPFAM" id="SSF51735">
    <property type="entry name" value="NAD(P)-binding Rossmann-fold domains"/>
    <property type="match status" value="1"/>
</dbReference>
<dbReference type="InterPro" id="IPR013752">
    <property type="entry name" value="KPA_reductase"/>
</dbReference>
<dbReference type="FunCoup" id="A0A316VBL2">
    <property type="interactions" value="212"/>
</dbReference>
<name>A0A316VBL2_9BASI</name>
<feature type="domain" description="Ketopantoate reductase C-terminal" evidence="7">
    <location>
        <begin position="269"/>
        <end position="403"/>
    </location>
</feature>
<evidence type="ECO:0000256" key="4">
    <source>
        <dbReference type="ARBA" id="ARBA00023002"/>
    </source>
</evidence>
<dbReference type="PANTHER" id="PTHR43765">
    <property type="entry name" value="2-DEHYDROPANTOATE 2-REDUCTASE-RELATED"/>
    <property type="match status" value="1"/>
</dbReference>
<gene>
    <name evidence="8" type="ORF">FA14DRAFT_161397</name>
</gene>
<evidence type="ECO:0000256" key="1">
    <source>
        <dbReference type="ARBA" id="ARBA00007870"/>
    </source>
</evidence>
<evidence type="ECO:0000259" key="7">
    <source>
        <dbReference type="Pfam" id="PF08546"/>
    </source>
</evidence>
<dbReference type="NCBIfam" id="TIGR00745">
    <property type="entry name" value="apbA_panE"/>
    <property type="match status" value="1"/>
</dbReference>
<dbReference type="Proteomes" id="UP000245771">
    <property type="component" value="Unassembled WGS sequence"/>
</dbReference>
<feature type="domain" description="Ketopantoate reductase N-terminal" evidence="6">
    <location>
        <begin position="36"/>
        <end position="202"/>
    </location>
</feature>
<dbReference type="GO" id="GO:0005739">
    <property type="term" value="C:mitochondrion"/>
    <property type="evidence" value="ECO:0007669"/>
    <property type="project" value="TreeGrafter"/>
</dbReference>
<evidence type="ECO:0000256" key="2">
    <source>
        <dbReference type="ARBA" id="ARBA00013014"/>
    </source>
</evidence>
<dbReference type="Pfam" id="PF08546">
    <property type="entry name" value="ApbA_C"/>
    <property type="match status" value="1"/>
</dbReference>
<dbReference type="PANTHER" id="PTHR43765:SF2">
    <property type="entry name" value="2-DEHYDROPANTOATE 2-REDUCTASE"/>
    <property type="match status" value="1"/>
</dbReference>
<dbReference type="GO" id="GO:0050661">
    <property type="term" value="F:NADP binding"/>
    <property type="evidence" value="ECO:0007669"/>
    <property type="project" value="TreeGrafter"/>
</dbReference>